<dbReference type="Proteomes" id="UP001286313">
    <property type="component" value="Unassembled WGS sequence"/>
</dbReference>
<sequence>MDEPYKTSPPSNATGGREGLCGVAHFTLGLQSVVFPLNNLTFPTGCWTLDYKRSLAGVHGPRTLLLTFIFSTVLSPLFFHRQTFSTICPQSSVTW</sequence>
<organism evidence="1 2">
    <name type="scientific">Petrolisthes cinctipes</name>
    <name type="common">Flat porcelain crab</name>
    <dbReference type="NCBI Taxonomy" id="88211"/>
    <lineage>
        <taxon>Eukaryota</taxon>
        <taxon>Metazoa</taxon>
        <taxon>Ecdysozoa</taxon>
        <taxon>Arthropoda</taxon>
        <taxon>Crustacea</taxon>
        <taxon>Multicrustacea</taxon>
        <taxon>Malacostraca</taxon>
        <taxon>Eumalacostraca</taxon>
        <taxon>Eucarida</taxon>
        <taxon>Decapoda</taxon>
        <taxon>Pleocyemata</taxon>
        <taxon>Anomura</taxon>
        <taxon>Galatheoidea</taxon>
        <taxon>Porcellanidae</taxon>
        <taxon>Petrolisthes</taxon>
    </lineage>
</organism>
<comment type="caution">
    <text evidence="1">The sequence shown here is derived from an EMBL/GenBank/DDBJ whole genome shotgun (WGS) entry which is preliminary data.</text>
</comment>
<dbReference type="AlphaFoldDB" id="A0AAE1BYS2"/>
<evidence type="ECO:0000313" key="2">
    <source>
        <dbReference type="Proteomes" id="UP001286313"/>
    </source>
</evidence>
<reference evidence="1" key="1">
    <citation type="submission" date="2023-10" db="EMBL/GenBank/DDBJ databases">
        <title>Genome assemblies of two species of porcelain crab, Petrolisthes cinctipes and Petrolisthes manimaculis (Anomura: Porcellanidae).</title>
        <authorList>
            <person name="Angst P."/>
        </authorList>
    </citation>
    <scope>NUCLEOTIDE SEQUENCE</scope>
    <source>
        <strain evidence="1">PB745_01</strain>
        <tissue evidence="1">Gill</tissue>
    </source>
</reference>
<protein>
    <submittedName>
        <fullName evidence="1">Uncharacterized protein</fullName>
    </submittedName>
</protein>
<gene>
    <name evidence="1" type="ORF">Pcinc_035954</name>
</gene>
<accession>A0AAE1BYS2</accession>
<dbReference type="EMBL" id="JAWQEG010005502">
    <property type="protein sequence ID" value="KAK3857814.1"/>
    <property type="molecule type" value="Genomic_DNA"/>
</dbReference>
<keyword evidence="2" id="KW-1185">Reference proteome</keyword>
<proteinExistence type="predicted"/>
<evidence type="ECO:0000313" key="1">
    <source>
        <dbReference type="EMBL" id="KAK3857814.1"/>
    </source>
</evidence>
<name>A0AAE1BYS2_PETCI</name>